<protein>
    <submittedName>
        <fullName evidence="1">Uncharacterized protein</fullName>
    </submittedName>
</protein>
<dbReference type="EMBL" id="GGEC01075409">
    <property type="protein sequence ID" value="MBX55893.1"/>
    <property type="molecule type" value="Transcribed_RNA"/>
</dbReference>
<evidence type="ECO:0000313" key="1">
    <source>
        <dbReference type="EMBL" id="MBX55893.1"/>
    </source>
</evidence>
<accession>A0A2P2PMD6</accession>
<name>A0A2P2PMD6_RHIMU</name>
<proteinExistence type="predicted"/>
<organism evidence="1">
    <name type="scientific">Rhizophora mucronata</name>
    <name type="common">Asiatic mangrove</name>
    <dbReference type="NCBI Taxonomy" id="61149"/>
    <lineage>
        <taxon>Eukaryota</taxon>
        <taxon>Viridiplantae</taxon>
        <taxon>Streptophyta</taxon>
        <taxon>Embryophyta</taxon>
        <taxon>Tracheophyta</taxon>
        <taxon>Spermatophyta</taxon>
        <taxon>Magnoliopsida</taxon>
        <taxon>eudicotyledons</taxon>
        <taxon>Gunneridae</taxon>
        <taxon>Pentapetalae</taxon>
        <taxon>rosids</taxon>
        <taxon>fabids</taxon>
        <taxon>Malpighiales</taxon>
        <taxon>Rhizophoraceae</taxon>
        <taxon>Rhizophora</taxon>
    </lineage>
</organism>
<sequence length="56" mass="6491">MFALTLVERHLGIFIGLLAYTNYSMTTEIRSAHKWLRQVCKLSLMTAPNIWIILPN</sequence>
<reference evidence="1" key="1">
    <citation type="submission" date="2018-02" db="EMBL/GenBank/DDBJ databases">
        <title>Rhizophora mucronata_Transcriptome.</title>
        <authorList>
            <person name="Meera S.P."/>
            <person name="Sreeshan A."/>
            <person name="Augustine A."/>
        </authorList>
    </citation>
    <scope>NUCLEOTIDE SEQUENCE</scope>
    <source>
        <tissue evidence="1">Leaf</tissue>
    </source>
</reference>
<dbReference type="AlphaFoldDB" id="A0A2P2PMD6"/>